<reference evidence="1 2" key="2">
    <citation type="submission" date="2024-09" db="EMBL/GenBank/DDBJ databases">
        <title>Draft genome sequence of Candidatus Magnetaquicoccaceae bacterium FCR-1.</title>
        <authorList>
            <person name="Shimoshige H."/>
            <person name="Shimamura S."/>
            <person name="Taoka A."/>
            <person name="Kobayashi H."/>
            <person name="Maekawa T."/>
        </authorList>
    </citation>
    <scope>NUCLEOTIDE SEQUENCE [LARGE SCALE GENOMIC DNA]</scope>
    <source>
        <strain evidence="1 2">FCR-1</strain>
    </source>
</reference>
<keyword evidence="2" id="KW-1185">Reference proteome</keyword>
<sequence>MSREIQALQDKVNFLRQTPHVYDIVTTHCGVKDLTNLKGISPSSLQRVQRYVDYYYGIFAYPY</sequence>
<dbReference type="RefSeq" id="WP_420903549.1">
    <property type="nucleotide sequence ID" value="NZ_BAAFGK010000001.1"/>
</dbReference>
<name>A0ABQ0C4M8_9PROT</name>
<gene>
    <name evidence="1" type="ORF">SIID45300_00134</name>
</gene>
<evidence type="ECO:0000313" key="2">
    <source>
        <dbReference type="Proteomes" id="UP001628193"/>
    </source>
</evidence>
<comment type="caution">
    <text evidence="1">The sequence shown here is derived from an EMBL/GenBank/DDBJ whole genome shotgun (WGS) entry which is preliminary data.</text>
</comment>
<dbReference type="Proteomes" id="UP001628193">
    <property type="component" value="Unassembled WGS sequence"/>
</dbReference>
<reference evidence="1 2" key="1">
    <citation type="submission" date="2024-05" db="EMBL/GenBank/DDBJ databases">
        <authorList>
            <consortium name="Candidatus Magnetaquicoccaceae bacterium FCR-1 genome sequencing consortium"/>
            <person name="Shimoshige H."/>
            <person name="Shimamura S."/>
            <person name="Taoka A."/>
            <person name="Kobayashi H."/>
            <person name="Maekawa T."/>
        </authorList>
    </citation>
    <scope>NUCLEOTIDE SEQUENCE [LARGE SCALE GENOMIC DNA]</scope>
    <source>
        <strain evidence="1 2">FCR-1</strain>
    </source>
</reference>
<accession>A0ABQ0C4M8</accession>
<evidence type="ECO:0000313" key="1">
    <source>
        <dbReference type="EMBL" id="GAB0055837.1"/>
    </source>
</evidence>
<protein>
    <submittedName>
        <fullName evidence="1">Uncharacterized protein</fullName>
    </submittedName>
</protein>
<proteinExistence type="predicted"/>
<organism evidence="1 2">
    <name type="scientific">Candidatus Magnetaquiglobus chichijimensis</name>
    <dbReference type="NCBI Taxonomy" id="3141448"/>
    <lineage>
        <taxon>Bacteria</taxon>
        <taxon>Pseudomonadati</taxon>
        <taxon>Pseudomonadota</taxon>
        <taxon>Magnetococcia</taxon>
        <taxon>Magnetococcales</taxon>
        <taxon>Candidatus Magnetaquicoccaceae</taxon>
        <taxon>Candidatus Magnetaquiglobus</taxon>
    </lineage>
</organism>
<dbReference type="EMBL" id="BAAFGK010000001">
    <property type="protein sequence ID" value="GAB0055837.1"/>
    <property type="molecule type" value="Genomic_DNA"/>
</dbReference>